<name>A0ABS5TGF1_9ACTN</name>
<evidence type="ECO:0000313" key="7">
    <source>
        <dbReference type="EMBL" id="MBT0770164.1"/>
    </source>
</evidence>
<keyword evidence="5 6" id="KW-0472">Membrane</keyword>
<dbReference type="EMBL" id="JAHBAY010000005">
    <property type="protein sequence ID" value="MBT0770164.1"/>
    <property type="molecule type" value="Genomic_DNA"/>
</dbReference>
<dbReference type="Proteomes" id="UP001197247">
    <property type="component" value="Unassembled WGS sequence"/>
</dbReference>
<feature type="transmembrane region" description="Helical" evidence="6">
    <location>
        <begin position="123"/>
        <end position="145"/>
    </location>
</feature>
<reference evidence="7 8" key="1">
    <citation type="submission" date="2021-05" db="EMBL/GenBank/DDBJ databases">
        <title>Kineosporia and Streptomyces sp. nov. two new marine actinobacteria isolated from Coral.</title>
        <authorList>
            <person name="Buangrab K."/>
            <person name="Sutthacheep M."/>
            <person name="Yeemin T."/>
            <person name="Harunari E."/>
            <person name="Igarashi Y."/>
            <person name="Kanchanasin P."/>
            <person name="Tanasupawat S."/>
            <person name="Phongsopitanun W."/>
        </authorList>
    </citation>
    <scope>NUCLEOTIDE SEQUENCE [LARGE SCALE GENOMIC DNA]</scope>
    <source>
        <strain evidence="7 8">J2-2</strain>
    </source>
</reference>
<feature type="transmembrane region" description="Helical" evidence="6">
    <location>
        <begin position="232"/>
        <end position="251"/>
    </location>
</feature>
<feature type="transmembrane region" description="Helical" evidence="6">
    <location>
        <begin position="50"/>
        <end position="70"/>
    </location>
</feature>
<evidence type="ECO:0000256" key="4">
    <source>
        <dbReference type="ARBA" id="ARBA00022989"/>
    </source>
</evidence>
<evidence type="ECO:0000256" key="2">
    <source>
        <dbReference type="ARBA" id="ARBA00022475"/>
    </source>
</evidence>
<accession>A0ABS5TGF1</accession>
<feature type="transmembrane region" description="Helical" evidence="6">
    <location>
        <begin position="16"/>
        <end position="38"/>
    </location>
</feature>
<keyword evidence="8" id="KW-1185">Reference proteome</keyword>
<gene>
    <name evidence="7" type="ORF">KIH74_14585</name>
</gene>
<keyword evidence="3 6" id="KW-0812">Transmembrane</keyword>
<sequence length="270" mass="28350">MHHDDPASLAAAGAGWFEIAVGAGLIVAAVAYAECLWFSRHRARPPVRRILFWYAGLTCCAVATIGPVAASGRDGFTGHMVVHLLLGMIAPLLLVRAAPMTLLLRALPVVAARQVARLLRTRALRAITHPLTATLLNLGGLWILYFTGVFQAMHGFAPVHAAVHLHLLAVGYLFTASLVGVDPDPHRASVVIRSGALIAFMAGHSALAKQLYVTPPAGVGIVDGRSGAQLMYYAGDAVDVALIVLLLAGWYSAAGRRAAGPGAPQALRAR</sequence>
<feature type="transmembrane region" description="Helical" evidence="6">
    <location>
        <begin position="157"/>
        <end position="179"/>
    </location>
</feature>
<organism evidence="7 8">
    <name type="scientific">Kineosporia corallincola</name>
    <dbReference type="NCBI Taxonomy" id="2835133"/>
    <lineage>
        <taxon>Bacteria</taxon>
        <taxon>Bacillati</taxon>
        <taxon>Actinomycetota</taxon>
        <taxon>Actinomycetes</taxon>
        <taxon>Kineosporiales</taxon>
        <taxon>Kineosporiaceae</taxon>
        <taxon>Kineosporia</taxon>
    </lineage>
</organism>
<dbReference type="RefSeq" id="WP_214156455.1">
    <property type="nucleotide sequence ID" value="NZ_JAHBAY010000005.1"/>
</dbReference>
<comment type="subcellular location">
    <subcellularLocation>
        <location evidence="1">Cell membrane</location>
        <topology evidence="1">Multi-pass membrane protein</topology>
    </subcellularLocation>
</comment>
<dbReference type="Pfam" id="PF09678">
    <property type="entry name" value="Caa3_CtaG"/>
    <property type="match status" value="1"/>
</dbReference>
<feature type="transmembrane region" description="Helical" evidence="6">
    <location>
        <begin position="76"/>
        <end position="95"/>
    </location>
</feature>
<proteinExistence type="predicted"/>
<evidence type="ECO:0000256" key="6">
    <source>
        <dbReference type="SAM" id="Phobius"/>
    </source>
</evidence>
<protein>
    <submittedName>
        <fullName evidence="7">Cytochrome c oxidase assembly protein</fullName>
    </submittedName>
</protein>
<evidence type="ECO:0000256" key="1">
    <source>
        <dbReference type="ARBA" id="ARBA00004651"/>
    </source>
</evidence>
<feature type="transmembrane region" description="Helical" evidence="6">
    <location>
        <begin position="191"/>
        <end position="212"/>
    </location>
</feature>
<dbReference type="InterPro" id="IPR019108">
    <property type="entry name" value="Caa3_assmbl_CtaG-rel"/>
</dbReference>
<evidence type="ECO:0000256" key="5">
    <source>
        <dbReference type="ARBA" id="ARBA00023136"/>
    </source>
</evidence>
<comment type="caution">
    <text evidence="7">The sequence shown here is derived from an EMBL/GenBank/DDBJ whole genome shotgun (WGS) entry which is preliminary data.</text>
</comment>
<evidence type="ECO:0000256" key="3">
    <source>
        <dbReference type="ARBA" id="ARBA00022692"/>
    </source>
</evidence>
<keyword evidence="2" id="KW-1003">Cell membrane</keyword>
<evidence type="ECO:0000313" key="8">
    <source>
        <dbReference type="Proteomes" id="UP001197247"/>
    </source>
</evidence>
<keyword evidence="4 6" id="KW-1133">Transmembrane helix</keyword>